<dbReference type="Gramene" id="OGLUM03G21750.1">
    <property type="protein sequence ID" value="OGLUM03G21750.1"/>
    <property type="gene ID" value="OGLUM03G21750"/>
</dbReference>
<dbReference type="Proteomes" id="UP000026961">
    <property type="component" value="Chromosome 3"/>
</dbReference>
<accession>A0A0D9Z8R3</accession>
<proteinExistence type="predicted"/>
<dbReference type="EnsemblPlants" id="OGLUM03G21750.1">
    <property type="protein sequence ID" value="OGLUM03G21750.1"/>
    <property type="gene ID" value="OGLUM03G21750"/>
</dbReference>
<evidence type="ECO:0000313" key="1">
    <source>
        <dbReference type="EnsemblPlants" id="OGLUM03G21750.1"/>
    </source>
</evidence>
<name>A0A0D9Z8R3_9ORYZ</name>
<reference evidence="1" key="2">
    <citation type="submission" date="2018-05" db="EMBL/GenBank/DDBJ databases">
        <title>OgluRS3 (Oryza glumaepatula Reference Sequence Version 3).</title>
        <authorList>
            <person name="Zhang J."/>
            <person name="Kudrna D."/>
            <person name="Lee S."/>
            <person name="Talag J."/>
            <person name="Welchert J."/>
            <person name="Wing R.A."/>
        </authorList>
    </citation>
    <scope>NUCLEOTIDE SEQUENCE [LARGE SCALE GENOMIC DNA]</scope>
</reference>
<evidence type="ECO:0000313" key="2">
    <source>
        <dbReference type="Proteomes" id="UP000026961"/>
    </source>
</evidence>
<reference evidence="1" key="1">
    <citation type="submission" date="2015-04" db="UniProtKB">
        <authorList>
            <consortium name="EnsemblPlants"/>
        </authorList>
    </citation>
    <scope>IDENTIFICATION</scope>
</reference>
<dbReference type="HOGENOM" id="CLU_2562053_0_0_1"/>
<keyword evidence="2" id="KW-1185">Reference proteome</keyword>
<sequence>MVVQPVVTGQEGLHPLDEFQRMDGWNHGKERQAARRRVAGDMGMDGGFVDAGQHAPLPHLLPHRDTPLLVTAMTVSMGEEER</sequence>
<dbReference type="AlphaFoldDB" id="A0A0D9Z8R3"/>
<protein>
    <submittedName>
        <fullName evidence="1">Uncharacterized protein</fullName>
    </submittedName>
</protein>
<organism evidence="1">
    <name type="scientific">Oryza glumipatula</name>
    <dbReference type="NCBI Taxonomy" id="40148"/>
    <lineage>
        <taxon>Eukaryota</taxon>
        <taxon>Viridiplantae</taxon>
        <taxon>Streptophyta</taxon>
        <taxon>Embryophyta</taxon>
        <taxon>Tracheophyta</taxon>
        <taxon>Spermatophyta</taxon>
        <taxon>Magnoliopsida</taxon>
        <taxon>Liliopsida</taxon>
        <taxon>Poales</taxon>
        <taxon>Poaceae</taxon>
        <taxon>BOP clade</taxon>
        <taxon>Oryzoideae</taxon>
        <taxon>Oryzeae</taxon>
        <taxon>Oryzinae</taxon>
        <taxon>Oryza</taxon>
    </lineage>
</organism>